<feature type="domain" description="RlpA-like protein double-psi beta-barrel" evidence="3">
    <location>
        <begin position="26"/>
        <end position="115"/>
    </location>
</feature>
<dbReference type="Gene3D" id="2.40.40.10">
    <property type="entry name" value="RlpA-like domain"/>
    <property type="match status" value="1"/>
</dbReference>
<keyword evidence="5" id="KW-1185">Reference proteome</keyword>
<accession>A0A8H5FN86</accession>
<evidence type="ECO:0000256" key="1">
    <source>
        <dbReference type="ARBA" id="ARBA00022729"/>
    </source>
</evidence>
<dbReference type="Proteomes" id="UP000559256">
    <property type="component" value="Unassembled WGS sequence"/>
</dbReference>
<organism evidence="4 5">
    <name type="scientific">Tetrapyrgos nigripes</name>
    <dbReference type="NCBI Taxonomy" id="182062"/>
    <lineage>
        <taxon>Eukaryota</taxon>
        <taxon>Fungi</taxon>
        <taxon>Dikarya</taxon>
        <taxon>Basidiomycota</taxon>
        <taxon>Agaricomycotina</taxon>
        <taxon>Agaricomycetes</taxon>
        <taxon>Agaricomycetidae</taxon>
        <taxon>Agaricales</taxon>
        <taxon>Marasmiineae</taxon>
        <taxon>Marasmiaceae</taxon>
        <taxon>Tetrapyrgos</taxon>
    </lineage>
</organism>
<evidence type="ECO:0000313" key="5">
    <source>
        <dbReference type="Proteomes" id="UP000559256"/>
    </source>
</evidence>
<dbReference type="AlphaFoldDB" id="A0A8H5FN86"/>
<evidence type="ECO:0000259" key="3">
    <source>
        <dbReference type="Pfam" id="PF03330"/>
    </source>
</evidence>
<comment type="caution">
    <text evidence="4">The sequence shown here is derived from an EMBL/GenBank/DDBJ whole genome shotgun (WGS) entry which is preliminary data.</text>
</comment>
<dbReference type="PANTHER" id="PTHR31836:SF28">
    <property type="entry name" value="SRCR DOMAIN-CONTAINING PROTEIN-RELATED"/>
    <property type="match status" value="1"/>
</dbReference>
<keyword evidence="1 2" id="KW-0732">Signal</keyword>
<dbReference type="OrthoDB" id="623670at2759"/>
<proteinExistence type="predicted"/>
<dbReference type="InterPro" id="IPR036908">
    <property type="entry name" value="RlpA-like_sf"/>
</dbReference>
<feature type="signal peptide" evidence="2">
    <location>
        <begin position="1"/>
        <end position="26"/>
    </location>
</feature>
<reference evidence="4 5" key="1">
    <citation type="journal article" date="2020" name="ISME J.">
        <title>Uncovering the hidden diversity of litter-decomposition mechanisms in mushroom-forming fungi.</title>
        <authorList>
            <person name="Floudas D."/>
            <person name="Bentzer J."/>
            <person name="Ahren D."/>
            <person name="Johansson T."/>
            <person name="Persson P."/>
            <person name="Tunlid A."/>
        </authorList>
    </citation>
    <scope>NUCLEOTIDE SEQUENCE [LARGE SCALE GENOMIC DNA]</scope>
    <source>
        <strain evidence="4 5">CBS 291.85</strain>
    </source>
</reference>
<dbReference type="EMBL" id="JAACJM010000140">
    <property type="protein sequence ID" value="KAF5343420.1"/>
    <property type="molecule type" value="Genomic_DNA"/>
</dbReference>
<gene>
    <name evidence="4" type="ORF">D9758_011839</name>
</gene>
<dbReference type="PANTHER" id="PTHR31836">
    <property type="match status" value="1"/>
</dbReference>
<evidence type="ECO:0000313" key="4">
    <source>
        <dbReference type="EMBL" id="KAF5343420.1"/>
    </source>
</evidence>
<protein>
    <recommendedName>
        <fullName evidence="3">RlpA-like protein double-psi beta-barrel domain-containing protein</fullName>
    </recommendedName>
</protein>
<dbReference type="SUPFAM" id="SSF50685">
    <property type="entry name" value="Barwin-like endoglucanases"/>
    <property type="match status" value="1"/>
</dbReference>
<dbReference type="Pfam" id="PF03330">
    <property type="entry name" value="DPBB_1"/>
    <property type="match status" value="1"/>
</dbReference>
<feature type="chain" id="PRO_5034491502" description="RlpA-like protein double-psi beta-barrel domain-containing protein" evidence="2">
    <location>
        <begin position="27"/>
        <end position="120"/>
    </location>
</feature>
<name>A0A8H5FN86_9AGAR</name>
<evidence type="ECO:0000256" key="2">
    <source>
        <dbReference type="SAM" id="SignalP"/>
    </source>
</evidence>
<sequence>MFSTTKLFTLAAAALYASSSLVGVHATQATWYQPNGELGACGAPSQNSDLVVALPASKYDGGDNCWRHIGIHYEGKYVDATVVDMCPGCDDNHIDISEGTFEKLADLGDGIIKITWEYAS</sequence>
<dbReference type="InterPro" id="IPR051477">
    <property type="entry name" value="Expansin_CellWall"/>
</dbReference>
<dbReference type="InterPro" id="IPR009009">
    <property type="entry name" value="RlpA-like_DPBB"/>
</dbReference>
<dbReference type="CDD" id="cd22191">
    <property type="entry name" value="DPBB_RlpA_EXP_N-like"/>
    <property type="match status" value="1"/>
</dbReference>